<sequence length="106" mass="11737">MPFAYAGTRRRRNRDRRRAHDANDAKPSDPDRAEASPDPRAESPLARNEGSGQPERRDTSDVDRPARQETPRGDVERGEVVPGIGSQDLLDPGNRDPDAPPVDNRS</sequence>
<accession>A0A4Q7S0J3</accession>
<proteinExistence type="predicted"/>
<name>A0A4Q7S0J3_9BURK</name>
<dbReference type="Proteomes" id="UP000291078">
    <property type="component" value="Unassembled WGS sequence"/>
</dbReference>
<dbReference type="AlphaFoldDB" id="A0A4Q7S0J3"/>
<keyword evidence="3" id="KW-1185">Reference proteome</keyword>
<organism evidence="2 3">
    <name type="scientific">Cupriavidus agavae</name>
    <dbReference type="NCBI Taxonomy" id="1001822"/>
    <lineage>
        <taxon>Bacteria</taxon>
        <taxon>Pseudomonadati</taxon>
        <taxon>Pseudomonadota</taxon>
        <taxon>Betaproteobacteria</taxon>
        <taxon>Burkholderiales</taxon>
        <taxon>Burkholderiaceae</taxon>
        <taxon>Cupriavidus</taxon>
    </lineage>
</organism>
<dbReference type="OrthoDB" id="8967188at2"/>
<feature type="compositionally biased region" description="Basic and acidic residues" evidence="1">
    <location>
        <begin position="54"/>
        <end position="79"/>
    </location>
</feature>
<comment type="caution">
    <text evidence="2">The sequence shown here is derived from an EMBL/GenBank/DDBJ whole genome shotgun (WGS) entry which is preliminary data.</text>
</comment>
<feature type="region of interest" description="Disordered" evidence="1">
    <location>
        <begin position="1"/>
        <end position="106"/>
    </location>
</feature>
<dbReference type="EMBL" id="SGXM01000002">
    <property type="protein sequence ID" value="RZT39078.1"/>
    <property type="molecule type" value="Genomic_DNA"/>
</dbReference>
<gene>
    <name evidence="2" type="ORF">EV147_2272</name>
</gene>
<evidence type="ECO:0000313" key="2">
    <source>
        <dbReference type="EMBL" id="RZT39078.1"/>
    </source>
</evidence>
<feature type="compositionally biased region" description="Basic residues" evidence="1">
    <location>
        <begin position="8"/>
        <end position="17"/>
    </location>
</feature>
<feature type="compositionally biased region" description="Basic and acidic residues" evidence="1">
    <location>
        <begin position="93"/>
        <end position="106"/>
    </location>
</feature>
<feature type="compositionally biased region" description="Basic and acidic residues" evidence="1">
    <location>
        <begin position="18"/>
        <end position="41"/>
    </location>
</feature>
<protein>
    <submittedName>
        <fullName evidence="2">Uncharacterized protein</fullName>
    </submittedName>
</protein>
<evidence type="ECO:0000256" key="1">
    <source>
        <dbReference type="SAM" id="MobiDB-lite"/>
    </source>
</evidence>
<reference evidence="2 3" key="1">
    <citation type="journal article" date="2015" name="Stand. Genomic Sci.">
        <title>Genomic Encyclopedia of Bacterial and Archaeal Type Strains, Phase III: the genomes of soil and plant-associated and newly described type strains.</title>
        <authorList>
            <person name="Whitman W.B."/>
            <person name="Woyke T."/>
            <person name="Klenk H.P."/>
            <person name="Zhou Y."/>
            <person name="Lilburn T.G."/>
            <person name="Beck B.J."/>
            <person name="De Vos P."/>
            <person name="Vandamme P."/>
            <person name="Eisen J.A."/>
            <person name="Garrity G."/>
            <person name="Hugenholtz P."/>
            <person name="Kyrpides N.C."/>
        </authorList>
    </citation>
    <scope>NUCLEOTIDE SEQUENCE [LARGE SCALE GENOMIC DNA]</scope>
    <source>
        <strain evidence="2 3">ASC-9842</strain>
    </source>
</reference>
<dbReference type="RefSeq" id="WP_130391285.1">
    <property type="nucleotide sequence ID" value="NZ_SGXM01000002.1"/>
</dbReference>
<evidence type="ECO:0000313" key="3">
    <source>
        <dbReference type="Proteomes" id="UP000291078"/>
    </source>
</evidence>